<feature type="signal peptide" evidence="2">
    <location>
        <begin position="1"/>
        <end position="20"/>
    </location>
</feature>
<evidence type="ECO:0000256" key="2">
    <source>
        <dbReference type="SAM" id="SignalP"/>
    </source>
</evidence>
<evidence type="ECO:0000313" key="5">
    <source>
        <dbReference type="Proteomes" id="UP000326367"/>
    </source>
</evidence>
<organism evidence="4 5">
    <name type="scientific">Stenotrophomonas cyclobalanopsidis</name>
    <dbReference type="NCBI Taxonomy" id="2771362"/>
    <lineage>
        <taxon>Bacteria</taxon>
        <taxon>Pseudomonadati</taxon>
        <taxon>Pseudomonadota</taxon>
        <taxon>Gammaproteobacteria</taxon>
        <taxon>Lysobacterales</taxon>
        <taxon>Lysobacteraceae</taxon>
        <taxon>Stenotrophomonas</taxon>
    </lineage>
</organism>
<proteinExistence type="predicted"/>
<comment type="caution">
    <text evidence="4">The sequence shown here is derived from an EMBL/GenBank/DDBJ whole genome shotgun (WGS) entry which is preliminary data.</text>
</comment>
<protein>
    <submittedName>
        <fullName evidence="4">DUF4124 domain-containing protein</fullName>
    </submittedName>
</protein>
<feature type="compositionally biased region" description="Polar residues" evidence="1">
    <location>
        <begin position="135"/>
        <end position="149"/>
    </location>
</feature>
<feature type="region of interest" description="Disordered" evidence="1">
    <location>
        <begin position="135"/>
        <end position="178"/>
    </location>
</feature>
<dbReference type="InterPro" id="IPR025392">
    <property type="entry name" value="DUF4124"/>
</dbReference>
<evidence type="ECO:0000259" key="3">
    <source>
        <dbReference type="Pfam" id="PF13511"/>
    </source>
</evidence>
<reference evidence="4 5" key="1">
    <citation type="journal article" date="2020" name="Antonie Van Leeuwenhoek">
        <title>Stenotrophomonas cyclobalanopsidis sp. nov., isolated from the leaf spot disease of Cyclobalanopsis patelliformis.</title>
        <authorList>
            <person name="Bian D.R."/>
            <person name="Xue H."/>
            <person name="Piao C.G."/>
            <person name="Li Y."/>
        </authorList>
    </citation>
    <scope>NUCLEOTIDE SEQUENCE [LARGE SCALE GENOMIC DNA]</scope>
    <source>
        <strain evidence="4 5">TPQG1-4</strain>
    </source>
</reference>
<keyword evidence="2" id="KW-0732">Signal</keyword>
<gene>
    <name evidence="4" type="ORF">FJU31_04140</name>
</gene>
<feature type="chain" id="PRO_5046777484" evidence="2">
    <location>
        <begin position="21"/>
        <end position="178"/>
    </location>
</feature>
<name>A0ABQ6T485_9GAMM</name>
<keyword evidence="5" id="KW-1185">Reference proteome</keyword>
<feature type="domain" description="DUF4124" evidence="3">
    <location>
        <begin position="11"/>
        <end position="63"/>
    </location>
</feature>
<dbReference type="EMBL" id="VYKI01000003">
    <property type="protein sequence ID" value="KAA9003500.1"/>
    <property type="molecule type" value="Genomic_DNA"/>
</dbReference>
<feature type="compositionally biased region" description="Basic and acidic residues" evidence="1">
    <location>
        <begin position="153"/>
        <end position="178"/>
    </location>
</feature>
<dbReference type="RefSeq" id="WP_150453605.1">
    <property type="nucleotide sequence ID" value="NZ_VYKI01000003.1"/>
</dbReference>
<evidence type="ECO:0000256" key="1">
    <source>
        <dbReference type="SAM" id="MobiDB-lite"/>
    </source>
</evidence>
<dbReference type="Proteomes" id="UP000326367">
    <property type="component" value="Unassembled WGS sequence"/>
</dbReference>
<evidence type="ECO:0000313" key="4">
    <source>
        <dbReference type="EMBL" id="KAA9003500.1"/>
    </source>
</evidence>
<dbReference type="Pfam" id="PF13511">
    <property type="entry name" value="DUF4124"/>
    <property type="match status" value="1"/>
</dbReference>
<sequence>MFSRVLVLGVALVVSPWSSAEVFKCKGASGETVYSQDPCSAGAAPMRLRSNRASTESAGEAANRAAVYQTTELADAGIAERNCLSSEQSRIYGPVNVRGQDVSRQIAALNRDLAKASNNLAGATYEAGIRSQIASLHQSQTADRTSADTQMAEARRRCADARSERERATREKYSAGGK</sequence>
<accession>A0ABQ6T485</accession>